<sequence length="337" mass="36594">MKKLIGIILSTLLLIGVVGCSSSSSSSAPTGEENSSGAAKKPKKIVLDYAYYSPTSLVLKEFGWVEEAFAQDDIKIEFVLSQGSNKALEFLNSGSADFGSTAGAAALMAKAKGAPIESVYIYSKPEWTALVTGKDSAIKSVEELKGKKVAATVGTDPYIFLLRALDEVGLTAKDIEIVALQHSDGVSALATNQVDAWAGLDPHMARVEVETKANLFYRNVDFNTYGVLNVRSEFAKEYPEQVKKVIEVYEKARKWAIENPDELAEILVKHAQISPEVAKKQLERNDFSEPVPGEKQIEALNAAGIILQKGDIIDKNTDVPTLVNELINPEFAKEVIK</sequence>
<evidence type="ECO:0000259" key="10">
    <source>
        <dbReference type="SMART" id="SM00062"/>
    </source>
</evidence>
<accession>A0A072NLP6</accession>
<keyword evidence="3" id="KW-0813">Transport</keyword>
<keyword evidence="5" id="KW-0564">Palmitate</keyword>
<dbReference type="Gene3D" id="3.40.190.10">
    <property type="entry name" value="Periplasmic binding protein-like II"/>
    <property type="match status" value="2"/>
</dbReference>
<dbReference type="NCBIfam" id="TIGR01728">
    <property type="entry name" value="SsuA_fam"/>
    <property type="match status" value="1"/>
</dbReference>
<dbReference type="EMBL" id="JJRY01000011">
    <property type="protein sequence ID" value="KEF37858.1"/>
    <property type="molecule type" value="Genomic_DNA"/>
</dbReference>
<dbReference type="InterPro" id="IPR001638">
    <property type="entry name" value="Solute-binding_3/MltF_N"/>
</dbReference>
<dbReference type="RefSeq" id="WP_035196325.1">
    <property type="nucleotide sequence ID" value="NZ_JJRY01000011.1"/>
</dbReference>
<dbReference type="GO" id="GO:0016020">
    <property type="term" value="C:membrane"/>
    <property type="evidence" value="ECO:0007669"/>
    <property type="project" value="InterPro"/>
</dbReference>
<proteinExistence type="inferred from homology"/>
<evidence type="ECO:0000256" key="2">
    <source>
        <dbReference type="ARBA" id="ARBA00010742"/>
    </source>
</evidence>
<dbReference type="PANTHER" id="PTHR30024">
    <property type="entry name" value="ALIPHATIC SULFONATES-BINDING PROTEIN-RELATED"/>
    <property type="match status" value="1"/>
</dbReference>
<feature type="signal peptide" evidence="9">
    <location>
        <begin position="1"/>
        <end position="28"/>
    </location>
</feature>
<comment type="similarity">
    <text evidence="2">Belongs to the bacterial solute-binding protein SsuA/TauA family.</text>
</comment>
<evidence type="ECO:0000256" key="7">
    <source>
        <dbReference type="ARBA" id="ARBA00055538"/>
    </source>
</evidence>
<dbReference type="AlphaFoldDB" id="A0A072NLP6"/>
<evidence type="ECO:0000256" key="3">
    <source>
        <dbReference type="ARBA" id="ARBA00022448"/>
    </source>
</evidence>
<dbReference type="FunFam" id="3.40.190.10:FF:000050">
    <property type="entry name" value="Sulfonate ABC transporter substrate-binding protein"/>
    <property type="match status" value="1"/>
</dbReference>
<evidence type="ECO:0000256" key="1">
    <source>
        <dbReference type="ARBA" id="ARBA00004418"/>
    </source>
</evidence>
<evidence type="ECO:0000256" key="5">
    <source>
        <dbReference type="ARBA" id="ARBA00023139"/>
    </source>
</evidence>
<dbReference type="PROSITE" id="PS51257">
    <property type="entry name" value="PROKAR_LIPOPROTEIN"/>
    <property type="match status" value="1"/>
</dbReference>
<dbReference type="InterPro" id="IPR015168">
    <property type="entry name" value="SsuA/THI5"/>
</dbReference>
<dbReference type="GO" id="GO:0042626">
    <property type="term" value="F:ATPase-coupled transmembrane transporter activity"/>
    <property type="evidence" value="ECO:0007669"/>
    <property type="project" value="InterPro"/>
</dbReference>
<comment type="subcellular location">
    <subcellularLocation>
        <location evidence="1">Periplasm</location>
    </subcellularLocation>
</comment>
<gene>
    <name evidence="11" type="ORF">M670_02892</name>
</gene>
<organism evidence="11 12">
    <name type="scientific">Schinkia azotoformans MEV2011</name>
    <dbReference type="NCBI Taxonomy" id="1348973"/>
    <lineage>
        <taxon>Bacteria</taxon>
        <taxon>Bacillati</taxon>
        <taxon>Bacillota</taxon>
        <taxon>Bacilli</taxon>
        <taxon>Bacillales</taxon>
        <taxon>Bacillaceae</taxon>
        <taxon>Calidifontibacillus/Schinkia group</taxon>
        <taxon>Schinkia</taxon>
    </lineage>
</organism>
<feature type="chain" id="PRO_5038463821" description="Putative aliphatic sulfonates-binding protein" evidence="9">
    <location>
        <begin position="29"/>
        <end position="337"/>
    </location>
</feature>
<keyword evidence="4 9" id="KW-0732">Signal</keyword>
<dbReference type="InterPro" id="IPR010067">
    <property type="entry name" value="ABC_SsuA_sub-bd"/>
</dbReference>
<evidence type="ECO:0000256" key="4">
    <source>
        <dbReference type="ARBA" id="ARBA00022729"/>
    </source>
</evidence>
<dbReference type="GO" id="GO:0042597">
    <property type="term" value="C:periplasmic space"/>
    <property type="evidence" value="ECO:0007669"/>
    <property type="project" value="UniProtKB-SubCell"/>
</dbReference>
<dbReference type="PANTHER" id="PTHR30024:SF21">
    <property type="entry name" value="ABC TRANSPORTER SUBSTRATE-BINDING PROTEIN"/>
    <property type="match status" value="1"/>
</dbReference>
<evidence type="ECO:0000256" key="6">
    <source>
        <dbReference type="ARBA" id="ARBA00023288"/>
    </source>
</evidence>
<evidence type="ECO:0000256" key="8">
    <source>
        <dbReference type="ARBA" id="ARBA00070228"/>
    </source>
</evidence>
<dbReference type="OrthoDB" id="286202at2"/>
<evidence type="ECO:0000313" key="12">
    <source>
        <dbReference type="Proteomes" id="UP000027936"/>
    </source>
</evidence>
<comment type="caution">
    <text evidence="11">The sequence shown here is derived from an EMBL/GenBank/DDBJ whole genome shotgun (WGS) entry which is preliminary data.</text>
</comment>
<evidence type="ECO:0000313" key="11">
    <source>
        <dbReference type="EMBL" id="KEF37858.1"/>
    </source>
</evidence>
<comment type="function">
    <text evidence="7">Part of a binding-protein-dependent transport system for aliphatic sulfonates. Putative binding protein.</text>
</comment>
<feature type="domain" description="Solute-binding protein family 3/N-terminal" evidence="10">
    <location>
        <begin position="44"/>
        <end position="259"/>
    </location>
</feature>
<dbReference type="Proteomes" id="UP000027936">
    <property type="component" value="Unassembled WGS sequence"/>
</dbReference>
<dbReference type="SUPFAM" id="SSF53850">
    <property type="entry name" value="Periplasmic binding protein-like II"/>
    <property type="match status" value="1"/>
</dbReference>
<keyword evidence="6" id="KW-0449">Lipoprotein</keyword>
<dbReference type="Pfam" id="PF09084">
    <property type="entry name" value="NMT1"/>
    <property type="match status" value="1"/>
</dbReference>
<protein>
    <recommendedName>
        <fullName evidence="8">Putative aliphatic sulfonates-binding protein</fullName>
    </recommendedName>
</protein>
<name>A0A072NLP6_SCHAZ</name>
<evidence type="ECO:0000256" key="9">
    <source>
        <dbReference type="SAM" id="SignalP"/>
    </source>
</evidence>
<reference evidence="11 12" key="1">
    <citation type="submission" date="2014-04" db="EMBL/GenBank/DDBJ databases">
        <title>Draft genome sequence of Bacillus azotoformans MEV2011, a (co-) denitrifying strain unable to grow in the presence of oxygen.</title>
        <authorList>
            <person name="Nielsen M."/>
            <person name="Schreiber L."/>
            <person name="Finster K."/>
            <person name="Schramm A."/>
        </authorList>
    </citation>
    <scope>NUCLEOTIDE SEQUENCE [LARGE SCALE GENOMIC DNA]</scope>
    <source>
        <strain evidence="11 12">MEV2011</strain>
    </source>
</reference>
<dbReference type="PATRIC" id="fig|1348973.3.peg.2797"/>
<dbReference type="SMART" id="SM00062">
    <property type="entry name" value="PBPb"/>
    <property type="match status" value="1"/>
</dbReference>